<dbReference type="PANTHER" id="PTHR35531:SF1">
    <property type="entry name" value="INNER MEMBRANE PROTEIN YBCI-RELATED"/>
    <property type="match status" value="1"/>
</dbReference>
<protein>
    <submittedName>
        <fullName evidence="2">Membrane-bound metal-dependent hydrolase</fullName>
    </submittedName>
</protein>
<feature type="transmembrane region" description="Helical" evidence="1">
    <location>
        <begin position="122"/>
        <end position="144"/>
    </location>
</feature>
<dbReference type="PANTHER" id="PTHR35531">
    <property type="entry name" value="INNER MEMBRANE PROTEIN YBCI-RELATED"/>
    <property type="match status" value="1"/>
</dbReference>
<sequence length="149" mass="15765">MMAPSHMAAAGLIAHAAFNLSPTAVGIAVIASLVPDFDTPKSTLGRIFPFISYPLSLAGHRSITHSFAGAALLAIPIVLAQGYLSMNLLTPFLIGYLSHLLLDIFTPQGCPLLWPIPLHIKLPLVVTGGIREIIFTTVLIVTALTTGAW</sequence>
<organism evidence="2 3">
    <name type="scientific">Desulforamulus reducens (strain ATCC BAA-1160 / DSM 100696 / MI-1)</name>
    <name type="common">Desulfotomaculum reducens</name>
    <dbReference type="NCBI Taxonomy" id="349161"/>
    <lineage>
        <taxon>Bacteria</taxon>
        <taxon>Bacillati</taxon>
        <taxon>Bacillota</taxon>
        <taxon>Clostridia</taxon>
        <taxon>Eubacteriales</taxon>
        <taxon>Peptococcaceae</taxon>
        <taxon>Desulforamulus</taxon>
    </lineage>
</organism>
<name>A4J315_DESRM</name>
<evidence type="ECO:0000256" key="1">
    <source>
        <dbReference type="SAM" id="Phobius"/>
    </source>
</evidence>
<dbReference type="GO" id="GO:0016787">
    <property type="term" value="F:hydrolase activity"/>
    <property type="evidence" value="ECO:0007669"/>
    <property type="project" value="UniProtKB-KW"/>
</dbReference>
<dbReference type="Pfam" id="PF04307">
    <property type="entry name" value="YdjM"/>
    <property type="match status" value="1"/>
</dbReference>
<keyword evidence="2" id="KW-0378">Hydrolase</keyword>
<dbReference type="Proteomes" id="UP000001556">
    <property type="component" value="Chromosome"/>
</dbReference>
<evidence type="ECO:0000313" key="3">
    <source>
        <dbReference type="Proteomes" id="UP000001556"/>
    </source>
</evidence>
<gene>
    <name evidence="2" type="ordered locus">Dred_0932</name>
</gene>
<keyword evidence="1" id="KW-0812">Transmembrane</keyword>
<dbReference type="OrthoDB" id="5459053at2"/>
<keyword evidence="3" id="KW-1185">Reference proteome</keyword>
<dbReference type="AlphaFoldDB" id="A4J315"/>
<keyword evidence="1" id="KW-0472">Membrane</keyword>
<dbReference type="KEGG" id="drm:Dred_0932"/>
<keyword evidence="1" id="KW-1133">Transmembrane helix</keyword>
<dbReference type="eggNOG" id="COG1988">
    <property type="taxonomic scope" value="Bacteria"/>
</dbReference>
<reference evidence="2 3" key="1">
    <citation type="submission" date="2007-03" db="EMBL/GenBank/DDBJ databases">
        <title>Complete sequence of Desulfotomaculum reducens MI-1.</title>
        <authorList>
            <consortium name="US DOE Joint Genome Institute"/>
            <person name="Copeland A."/>
            <person name="Lucas S."/>
            <person name="Lapidus A."/>
            <person name="Barry K."/>
            <person name="Detter J.C."/>
            <person name="Glavina del Rio T."/>
            <person name="Hammon N."/>
            <person name="Israni S."/>
            <person name="Dalin E."/>
            <person name="Tice H."/>
            <person name="Pitluck S."/>
            <person name="Sims D."/>
            <person name="Brettin T."/>
            <person name="Bruce D."/>
            <person name="Han C."/>
            <person name="Tapia R."/>
            <person name="Schmutz J."/>
            <person name="Larimer F."/>
            <person name="Land M."/>
            <person name="Hauser L."/>
            <person name="Kyrpides N."/>
            <person name="Kim E."/>
            <person name="Tebo B.M."/>
            <person name="Richardson P."/>
        </authorList>
    </citation>
    <scope>NUCLEOTIDE SEQUENCE [LARGE SCALE GENOMIC DNA]</scope>
    <source>
        <strain evidence="2 3">MI-1</strain>
    </source>
</reference>
<evidence type="ECO:0000313" key="2">
    <source>
        <dbReference type="EMBL" id="ABO49468.1"/>
    </source>
</evidence>
<feature type="transmembrane region" description="Helical" evidence="1">
    <location>
        <begin position="96"/>
        <end position="116"/>
    </location>
</feature>
<dbReference type="HOGENOM" id="CLU_097802_1_1_9"/>
<dbReference type="InterPro" id="IPR007404">
    <property type="entry name" value="YdjM-like"/>
</dbReference>
<feature type="transmembrane region" description="Helical" evidence="1">
    <location>
        <begin position="63"/>
        <end position="84"/>
    </location>
</feature>
<dbReference type="EMBL" id="CP000612">
    <property type="protein sequence ID" value="ABO49468.1"/>
    <property type="molecule type" value="Genomic_DNA"/>
</dbReference>
<dbReference type="RefSeq" id="WP_011877297.1">
    <property type="nucleotide sequence ID" value="NC_009253.1"/>
</dbReference>
<dbReference type="STRING" id="349161.Dred_0932"/>
<proteinExistence type="predicted"/>
<accession>A4J315</accession>